<dbReference type="GO" id="GO:0000226">
    <property type="term" value="P:microtubule cytoskeleton organization"/>
    <property type="evidence" value="ECO:0007669"/>
    <property type="project" value="TreeGrafter"/>
</dbReference>
<evidence type="ECO:0000313" key="4">
    <source>
        <dbReference type="Proteomes" id="UP000085678"/>
    </source>
</evidence>
<organism evidence="4 5">
    <name type="scientific">Lingula anatina</name>
    <name type="common">Brachiopod</name>
    <name type="synonym">Lingula unguis</name>
    <dbReference type="NCBI Taxonomy" id="7574"/>
    <lineage>
        <taxon>Eukaryota</taxon>
        <taxon>Metazoa</taxon>
        <taxon>Spiralia</taxon>
        <taxon>Lophotrochozoa</taxon>
        <taxon>Brachiopoda</taxon>
        <taxon>Linguliformea</taxon>
        <taxon>Lingulata</taxon>
        <taxon>Lingulida</taxon>
        <taxon>Linguloidea</taxon>
        <taxon>Lingulidae</taxon>
        <taxon>Lingula</taxon>
    </lineage>
</organism>
<keyword evidence="2" id="KW-0547">Nucleotide-binding</keyword>
<keyword evidence="1" id="KW-0436">Ligase</keyword>
<accession>A0A1S3HDE6</accession>
<dbReference type="GO" id="GO:0036064">
    <property type="term" value="C:ciliary basal body"/>
    <property type="evidence" value="ECO:0007669"/>
    <property type="project" value="TreeGrafter"/>
</dbReference>
<dbReference type="GeneID" id="106154290"/>
<dbReference type="Gene3D" id="3.30.470.20">
    <property type="entry name" value="ATP-grasp fold, B domain"/>
    <property type="match status" value="1"/>
</dbReference>
<evidence type="ECO:0000256" key="2">
    <source>
        <dbReference type="ARBA" id="ARBA00022741"/>
    </source>
</evidence>
<reference evidence="5" key="1">
    <citation type="submission" date="2025-08" db="UniProtKB">
        <authorList>
            <consortium name="RefSeq"/>
        </authorList>
    </citation>
    <scope>IDENTIFICATION</scope>
    <source>
        <tissue evidence="5">Gonads</tissue>
    </source>
</reference>
<keyword evidence="3" id="KW-0067">ATP-binding</keyword>
<dbReference type="InParanoid" id="A0A1S3HDE6"/>
<dbReference type="KEGG" id="lak:106154290"/>
<dbReference type="GO" id="GO:0015631">
    <property type="term" value="F:tubulin binding"/>
    <property type="evidence" value="ECO:0007669"/>
    <property type="project" value="TreeGrafter"/>
</dbReference>
<dbReference type="PANTHER" id="PTHR12241:SF162">
    <property type="entry name" value="TUBULIN MONOGLUTAMYLASE TTLL4"/>
    <property type="match status" value="1"/>
</dbReference>
<dbReference type="RefSeq" id="XP_013384058.1">
    <property type="nucleotide sequence ID" value="XM_013528604.1"/>
</dbReference>
<dbReference type="PANTHER" id="PTHR12241">
    <property type="entry name" value="TUBULIN POLYGLUTAMYLASE"/>
    <property type="match status" value="1"/>
</dbReference>
<dbReference type="GO" id="GO:0005524">
    <property type="term" value="F:ATP binding"/>
    <property type="evidence" value="ECO:0007669"/>
    <property type="project" value="UniProtKB-KW"/>
</dbReference>
<proteinExistence type="predicted"/>
<dbReference type="InterPro" id="IPR004344">
    <property type="entry name" value="TTL/TTLL_fam"/>
</dbReference>
<keyword evidence="4" id="KW-1185">Reference proteome</keyword>
<dbReference type="PROSITE" id="PS51221">
    <property type="entry name" value="TTL"/>
    <property type="match status" value="1"/>
</dbReference>
<dbReference type="Proteomes" id="UP000085678">
    <property type="component" value="Unplaced"/>
</dbReference>
<dbReference type="SUPFAM" id="SSF56059">
    <property type="entry name" value="Glutathione synthetase ATP-binding domain-like"/>
    <property type="match status" value="1"/>
</dbReference>
<evidence type="ECO:0000256" key="3">
    <source>
        <dbReference type="ARBA" id="ARBA00022840"/>
    </source>
</evidence>
<gene>
    <name evidence="5" type="primary">LOC106154290</name>
</gene>
<name>A0A1S3HDE6_LINAN</name>
<evidence type="ECO:0000256" key="1">
    <source>
        <dbReference type="ARBA" id="ARBA00022598"/>
    </source>
</evidence>
<dbReference type="GO" id="GO:0070740">
    <property type="term" value="F:tubulin-glutamic acid ligase activity"/>
    <property type="evidence" value="ECO:0007669"/>
    <property type="project" value="TreeGrafter"/>
</dbReference>
<dbReference type="Pfam" id="PF03133">
    <property type="entry name" value="TTL"/>
    <property type="match status" value="1"/>
</dbReference>
<protein>
    <submittedName>
        <fullName evidence="5">Tubulin polyglutamylase TTLL4-like</fullName>
    </submittedName>
</protein>
<dbReference type="AlphaFoldDB" id="A0A1S3HDE6"/>
<evidence type="ECO:0000313" key="5">
    <source>
        <dbReference type="RefSeq" id="XP_013384058.1"/>
    </source>
</evidence>
<dbReference type="OrthoDB" id="202825at2759"/>
<dbReference type="STRING" id="7574.A0A1S3HDE6"/>
<sequence length="281" mass="32878">MALFTTRAFDETIHLTNVEVNEKNPDYKLRYSMQTGHKWSFNKLWEHLKTKDGTDHEPIWEKIKDIALKTIISGEPDMFEGVQTYLLSKYSGHELFGFDILLDKNLKPWVLEVNVAPGIQGHSGNPHPAFDPMCRDMLNLAGYRIPGEEDHDNDGESGPSVSPDLLLDERWWTKNLSNAEQAKHKYYSEHYEYKKVLSTILDTLTPDDIRVLVDTIDENKRRGGFDRIFPRLDTEYDQYFEKPRYHNLLVHEWIKRYHGNEEEGIALLESYCKESKHLSGY</sequence>